<feature type="region of interest" description="Disordered" evidence="2">
    <location>
        <begin position="1286"/>
        <end position="1376"/>
    </location>
</feature>
<dbReference type="Pfam" id="PF05593">
    <property type="entry name" value="RHS_repeat"/>
    <property type="match status" value="2"/>
</dbReference>
<organism evidence="5 6">
    <name type="scientific">Sphingopyxis granuli</name>
    <dbReference type="NCBI Taxonomy" id="267128"/>
    <lineage>
        <taxon>Bacteria</taxon>
        <taxon>Pseudomonadati</taxon>
        <taxon>Pseudomonadota</taxon>
        <taxon>Alphaproteobacteria</taxon>
        <taxon>Sphingomonadales</taxon>
        <taxon>Sphingomonadaceae</taxon>
        <taxon>Sphingopyxis</taxon>
    </lineage>
</organism>
<dbReference type="PANTHER" id="PTHR32305">
    <property type="match status" value="1"/>
</dbReference>
<feature type="domain" description="Teneurin-like YD-shell" evidence="4">
    <location>
        <begin position="927"/>
        <end position="1193"/>
    </location>
</feature>
<feature type="compositionally biased region" description="Polar residues" evidence="2">
    <location>
        <begin position="1343"/>
        <end position="1376"/>
    </location>
</feature>
<keyword evidence="3" id="KW-0732">Signal</keyword>
<accession>A0AA86GH56</accession>
<dbReference type="RefSeq" id="WP_067180480.1">
    <property type="nucleotide sequence ID" value="NZ_CP012199.1"/>
</dbReference>
<evidence type="ECO:0000256" key="2">
    <source>
        <dbReference type="SAM" id="MobiDB-lite"/>
    </source>
</evidence>
<dbReference type="Gene3D" id="2.180.10.10">
    <property type="entry name" value="RHS repeat-associated core"/>
    <property type="match status" value="2"/>
</dbReference>
<feature type="signal peptide" evidence="3">
    <location>
        <begin position="1"/>
        <end position="32"/>
    </location>
</feature>
<evidence type="ECO:0000256" key="3">
    <source>
        <dbReference type="SAM" id="SignalP"/>
    </source>
</evidence>
<dbReference type="PANTHER" id="PTHR32305:SF15">
    <property type="entry name" value="PROTEIN RHSA-RELATED"/>
    <property type="match status" value="1"/>
</dbReference>
<reference evidence="5 6" key="1">
    <citation type="journal article" date="2016" name="BMC Genomics">
        <title>Genomic analysis of the nitrate-respiring Sphingopyxis granuli (formerly Sphingomonas macrogoltabida) strain TFA.</title>
        <authorList>
            <person name="Garcia-Romero I."/>
            <person name="Perez-Pulido A.J."/>
            <person name="Gonzalez-Flores Y.E."/>
            <person name="Reyes-Ramirez F."/>
            <person name="Santero E."/>
            <person name="Floriano B."/>
        </authorList>
    </citation>
    <scope>NUCLEOTIDE SEQUENCE [LARGE SCALE GENOMIC DNA]</scope>
    <source>
        <strain evidence="5 6">TFA</strain>
    </source>
</reference>
<dbReference type="NCBIfam" id="TIGR01643">
    <property type="entry name" value="YD_repeat_2x"/>
    <property type="match status" value="3"/>
</dbReference>
<name>A0AA86GH56_9SPHN</name>
<evidence type="ECO:0000313" key="6">
    <source>
        <dbReference type="Proteomes" id="UP000058599"/>
    </source>
</evidence>
<feature type="chain" id="PRO_5041643436" evidence="3">
    <location>
        <begin position="33"/>
        <end position="1389"/>
    </location>
</feature>
<dbReference type="NCBIfam" id="TIGR03696">
    <property type="entry name" value="Rhs_assc_core"/>
    <property type="match status" value="1"/>
</dbReference>
<dbReference type="InterPro" id="IPR022385">
    <property type="entry name" value="Rhs_assc_core"/>
</dbReference>
<sequence>MDKQGARHVFIRAAAWAAAALLGAAATAPASAQTTATVITPLETQPDVNNVNIGTGLIRVDVPTLSVPAAPRLRFDALQNAVPHLRADIWGGMGSYIESSIAVHTGGSTSELFRCRYDDVCTNEKSNGALIEGNIVDGGPYQFTESGSGAVYNYNSLQLDSGTTQRRVWYYASSITYPDGEIISFTYNKQTYSSGAGPIHHRLARMSSNIGYAIEFTYEGSDVNYPSWTWIRQARLYAIADPGTTLGQLDYTATGTITDLSGRTYTCSGCNNGIRSAPEWSTVSLSLPGESGTHLTVTPTPIPAGGGKNVVASVVRDGVSWTYTYGNLQAAPEPTGYTYDNVVVNGPAGYHVTYAIRSAGKGVRLIESAVDSIGRTTAYSYTKFRPTLVTLPEGNKVSATYDDYGNIVSKISYPKPGSPLAAVTESAAIDTVACAAQLVLCFRPTSYTDGLGRTTDYVYDNRGRLIQRTDPADSAGVRRVTYLSYGASFTAPILVRTCGLGTTCGTSAEWRTEYSYVGKTALPATETVVDGVAGTSATTGYSYDAAGRLLVQDGPLAGTDDARYFRYDILGRKTWEIGPANADGSRPATRYTYRASDDKVTLAETGTIPDATSSALTVASSVQTDYDARRNPVRTATVASGTTYRVTSASFDDRGQPICQTVRMNPAAFASLPSDACTLGTAGADGPDRITRNTHDAAGQLLKIQKAYATPLQQDYATYTYTANGKQASVKDANGNLATLAYDGFDRLSRWTFPSKTVPGQVNAADYEAYGYDAAGNRTSLRKRDGVTLYYQYDNLNRMTVKTVPTSASGAAGYSIHYAYDLRGLQTWARFGSSAGEGVTNAYDGYGRLMSATTTLGGVSRTIGYQYDAAGNRTRVTHPDGTRFDTVYDAGGRLLTMGWTNGLGTTPFLTLTHDTLGRRTQRAQGASWTSYGYDAVSRLAALGQHFAGGTGNAATAFGYNAASQIATRTRDNDDYAFTGYVAADRAYAANGLNQYTSAGPAAFTYDANGNLTGDGTTSYVYDAENRLVSATGGTTLSYDPLGRLWKTSSTAQGVTQFVYEGDHVAVEYDGSHAIRRRFAWGPGADEPLLQDEGGALDCSGTRFLHPDQQGSIVAYANCAGGRLGVNSYDDYGIPGASNWGRFQYTGQAWIADLGMYYYKARFYSPTLGRFLQTDPVGYDDQINLYAYVGNDPINGSDPSGTDSLWVTDPEGNTIVMIPVKYSGNGVTPEIISRVVERAAALDTGDSKLKIQIIPTSKAISGVLNKMDYSSGWDFKRFKEVGEGVNKIGGNRGHINSDATDESGNPRDPEGALLHDTLHMAGYRDGYTGGGGDGRGARAPSSPTPGLSNQNIMANRGGTSLTQGQSAEALSNRSSKVCSIRTGSLIPDCK</sequence>
<dbReference type="InterPro" id="IPR056823">
    <property type="entry name" value="TEN-like_YD-shell"/>
</dbReference>
<dbReference type="PROSITE" id="PS51318">
    <property type="entry name" value="TAT"/>
    <property type="match status" value="1"/>
</dbReference>
<dbReference type="InterPro" id="IPR006311">
    <property type="entry name" value="TAT_signal"/>
</dbReference>
<dbReference type="KEGG" id="sgi:SGRAN_0474"/>
<evidence type="ECO:0000313" key="5">
    <source>
        <dbReference type="EMBL" id="AMG72870.1"/>
    </source>
</evidence>
<dbReference type="InterPro" id="IPR006530">
    <property type="entry name" value="YD"/>
</dbReference>
<evidence type="ECO:0000259" key="4">
    <source>
        <dbReference type="Pfam" id="PF25023"/>
    </source>
</evidence>
<keyword evidence="6" id="KW-1185">Reference proteome</keyword>
<dbReference type="InterPro" id="IPR050708">
    <property type="entry name" value="T6SS_VgrG/RHS"/>
</dbReference>
<dbReference type="EMBL" id="CP012199">
    <property type="protein sequence ID" value="AMG72870.1"/>
    <property type="molecule type" value="Genomic_DNA"/>
</dbReference>
<dbReference type="InterPro" id="IPR031325">
    <property type="entry name" value="RHS_repeat"/>
</dbReference>
<proteinExistence type="predicted"/>
<evidence type="ECO:0000256" key="1">
    <source>
        <dbReference type="ARBA" id="ARBA00022737"/>
    </source>
</evidence>
<keyword evidence="1" id="KW-0677">Repeat</keyword>
<dbReference type="Pfam" id="PF25023">
    <property type="entry name" value="TEN_YD-shell"/>
    <property type="match status" value="1"/>
</dbReference>
<gene>
    <name evidence="5" type="ORF">SGRAN_0474</name>
</gene>
<protein>
    <submittedName>
        <fullName evidence="5">ParB-like nuclease domain</fullName>
    </submittedName>
</protein>
<dbReference type="Proteomes" id="UP000058599">
    <property type="component" value="Chromosome"/>
</dbReference>